<evidence type="ECO:0000313" key="2">
    <source>
        <dbReference type="EMBL" id="NDV87786.1"/>
    </source>
</evidence>
<accession>A0A6L9MJG0</accession>
<proteinExistence type="predicted"/>
<feature type="transmembrane region" description="Helical" evidence="1">
    <location>
        <begin position="42"/>
        <end position="63"/>
    </location>
</feature>
<comment type="caution">
    <text evidence="2">The sequence shown here is derived from an EMBL/GenBank/DDBJ whole genome shotgun (WGS) entry which is preliminary data.</text>
</comment>
<feature type="transmembrane region" description="Helical" evidence="1">
    <location>
        <begin position="12"/>
        <end position="30"/>
    </location>
</feature>
<dbReference type="RefSeq" id="WP_163044549.1">
    <property type="nucleotide sequence ID" value="NZ_JAAAMJ010000010.1"/>
</dbReference>
<protein>
    <submittedName>
        <fullName evidence="2">Uncharacterized protein</fullName>
    </submittedName>
</protein>
<organism evidence="2 3">
    <name type="scientific">Aurantimonas aggregata</name>
    <dbReference type="NCBI Taxonomy" id="2047720"/>
    <lineage>
        <taxon>Bacteria</taxon>
        <taxon>Pseudomonadati</taxon>
        <taxon>Pseudomonadota</taxon>
        <taxon>Alphaproteobacteria</taxon>
        <taxon>Hyphomicrobiales</taxon>
        <taxon>Aurantimonadaceae</taxon>
        <taxon>Aurantimonas</taxon>
    </lineage>
</organism>
<keyword evidence="1" id="KW-1133">Transmembrane helix</keyword>
<evidence type="ECO:0000256" key="1">
    <source>
        <dbReference type="SAM" id="Phobius"/>
    </source>
</evidence>
<dbReference type="AlphaFoldDB" id="A0A6L9MJG0"/>
<dbReference type="Proteomes" id="UP000476332">
    <property type="component" value="Unassembled WGS sequence"/>
</dbReference>
<reference evidence="2 3" key="1">
    <citation type="submission" date="2020-01" db="EMBL/GenBank/DDBJ databases">
        <title>Genomes of bacteria type strains.</title>
        <authorList>
            <person name="Chen J."/>
            <person name="Zhu S."/>
            <person name="Chen J."/>
        </authorList>
    </citation>
    <scope>NUCLEOTIDE SEQUENCE [LARGE SCALE GENOMIC DNA]</scope>
    <source>
        <strain evidence="2 3">KCTC 52919</strain>
    </source>
</reference>
<dbReference type="EMBL" id="JAAAMJ010000010">
    <property type="protein sequence ID" value="NDV87786.1"/>
    <property type="molecule type" value="Genomic_DNA"/>
</dbReference>
<gene>
    <name evidence="2" type="ORF">GTW51_13855</name>
</gene>
<sequence length="68" mass="6959">MTEEKPWYQSRSIWGGIVALVAAVAGLFGIPLDAATHEALTVALTSAAAAIGAVVAIIGRLAAQKTLR</sequence>
<name>A0A6L9MJG0_9HYPH</name>
<evidence type="ECO:0000313" key="3">
    <source>
        <dbReference type="Proteomes" id="UP000476332"/>
    </source>
</evidence>
<keyword evidence="1" id="KW-0472">Membrane</keyword>
<keyword evidence="1" id="KW-0812">Transmembrane</keyword>
<keyword evidence="3" id="KW-1185">Reference proteome</keyword>